<dbReference type="GO" id="GO:0008820">
    <property type="term" value="F:cobinamide phosphate guanylyltransferase activity"/>
    <property type="evidence" value="ECO:0007669"/>
    <property type="project" value="UniProtKB-UniRule"/>
</dbReference>
<protein>
    <recommendedName>
        <fullName evidence="14">Bifunctional adenosylcobalamin biosynthesis protein</fullName>
        <ecNumber evidence="14">2.7.1.156</ecNumber>
        <ecNumber evidence="14">2.7.7.62</ecNumber>
    </recommendedName>
</protein>
<keyword evidence="13 14" id="KW-0342">GTP-binding</keyword>
<evidence type="ECO:0000256" key="11">
    <source>
        <dbReference type="ARBA" id="ARBA00022777"/>
    </source>
</evidence>
<keyword evidence="9 14" id="KW-0808">Transferase</keyword>
<feature type="binding site" evidence="16">
    <location>
        <position position="91"/>
    </location>
    <ligand>
        <name>GTP</name>
        <dbReference type="ChEBI" id="CHEBI:37565"/>
    </ligand>
</feature>
<reference evidence="17 18" key="1">
    <citation type="submission" date="2018-05" db="EMBL/GenBank/DDBJ databases">
        <title>Genomic Encyclopedia of Type Strains, Phase IV (KMG-IV): sequencing the most valuable type-strain genomes for metagenomic binning, comparative biology and taxonomic classification.</title>
        <authorList>
            <person name="Goeker M."/>
        </authorList>
    </citation>
    <scope>NUCLEOTIDE SEQUENCE [LARGE SCALE GENOMIC DNA]</scope>
    <source>
        <strain evidence="17 18">DSM 16791</strain>
    </source>
</reference>
<comment type="pathway">
    <text evidence="5 14">Cofactor biosynthesis; adenosylcobalamin biosynthesis; adenosylcobalamin from cob(II)yrinate a,c-diamide: step 6/7.</text>
</comment>
<evidence type="ECO:0000256" key="10">
    <source>
        <dbReference type="ARBA" id="ARBA00022741"/>
    </source>
</evidence>
<dbReference type="GO" id="GO:0005525">
    <property type="term" value="F:GTP binding"/>
    <property type="evidence" value="ECO:0007669"/>
    <property type="project" value="UniProtKB-UniRule"/>
</dbReference>
<dbReference type="RefSeq" id="WP_110033145.1">
    <property type="nucleotide sequence ID" value="NZ_QGTR01000004.1"/>
</dbReference>
<dbReference type="Proteomes" id="UP000246352">
    <property type="component" value="Unassembled WGS sequence"/>
</dbReference>
<proteinExistence type="inferred from homology"/>
<organism evidence="17 18">
    <name type="scientific">Hoeflea marina</name>
    <dbReference type="NCBI Taxonomy" id="274592"/>
    <lineage>
        <taxon>Bacteria</taxon>
        <taxon>Pseudomonadati</taxon>
        <taxon>Pseudomonadota</taxon>
        <taxon>Alphaproteobacteria</taxon>
        <taxon>Hyphomicrobiales</taxon>
        <taxon>Rhizobiaceae</taxon>
        <taxon>Hoeflea</taxon>
    </lineage>
</organism>
<keyword evidence="8 14" id="KW-0169">Cobalamin biosynthesis</keyword>
<dbReference type="InterPro" id="IPR003203">
    <property type="entry name" value="CobU/CobP"/>
</dbReference>
<comment type="catalytic activity">
    <reaction evidence="1 14">
        <text>adenosylcob(III)inamide + ATP = adenosylcob(III)inamide phosphate + ADP + H(+)</text>
        <dbReference type="Rhea" id="RHEA:15769"/>
        <dbReference type="ChEBI" id="CHEBI:2480"/>
        <dbReference type="ChEBI" id="CHEBI:15378"/>
        <dbReference type="ChEBI" id="CHEBI:30616"/>
        <dbReference type="ChEBI" id="CHEBI:58502"/>
        <dbReference type="ChEBI" id="CHEBI:456216"/>
        <dbReference type="EC" id="2.7.1.156"/>
    </reaction>
</comment>
<evidence type="ECO:0000313" key="18">
    <source>
        <dbReference type="Proteomes" id="UP000246352"/>
    </source>
</evidence>
<evidence type="ECO:0000256" key="16">
    <source>
        <dbReference type="PIRSR" id="PIRSR006135-2"/>
    </source>
</evidence>
<keyword evidence="18" id="KW-1185">Reference proteome</keyword>
<dbReference type="NCBIfam" id="NF004469">
    <property type="entry name" value="PRK05800.1"/>
    <property type="match status" value="1"/>
</dbReference>
<sequence length="177" mass="18927">MSGRVAALQPVTLVLGGARSGKSGFAESLVTQAAPSWLYIATGQAWDAEMGERIARHQDRRGDGWTTIEEPLDLASVLKRESRPDRPVLVDCLTLWLTNLMLADKSVDLEVDALLAALPGLAGPMVLVSNEVGLGIVPENAMARAFRDHAGRAHQKIAAIAETVYFVTAGLPLKMKG</sequence>
<dbReference type="Gene3D" id="3.40.50.300">
    <property type="entry name" value="P-loop containing nucleotide triphosphate hydrolases"/>
    <property type="match status" value="1"/>
</dbReference>
<evidence type="ECO:0000256" key="9">
    <source>
        <dbReference type="ARBA" id="ARBA00022679"/>
    </source>
</evidence>
<keyword evidence="11 14" id="KW-0418">Kinase</keyword>
<comment type="pathway">
    <text evidence="6 14">Cofactor biosynthesis; adenosylcobalamin biosynthesis; adenosylcobalamin from cob(II)yrinate a,c-diamide: step 5/7.</text>
</comment>
<evidence type="ECO:0000256" key="13">
    <source>
        <dbReference type="ARBA" id="ARBA00023134"/>
    </source>
</evidence>
<keyword evidence="10 14" id="KW-0547">Nucleotide-binding</keyword>
<dbReference type="InterPro" id="IPR027417">
    <property type="entry name" value="P-loop_NTPase"/>
</dbReference>
<evidence type="ECO:0000256" key="8">
    <source>
        <dbReference type="ARBA" id="ARBA00022573"/>
    </source>
</evidence>
<comment type="caution">
    <text evidence="17">The sequence shown here is derived from an EMBL/GenBank/DDBJ whole genome shotgun (WGS) entry which is preliminary data.</text>
</comment>
<evidence type="ECO:0000256" key="12">
    <source>
        <dbReference type="ARBA" id="ARBA00022840"/>
    </source>
</evidence>
<feature type="binding site" evidence="16">
    <location>
        <begin position="16"/>
        <end position="23"/>
    </location>
    <ligand>
        <name>GTP</name>
        <dbReference type="ChEBI" id="CHEBI:37565"/>
    </ligand>
</feature>
<evidence type="ECO:0000256" key="3">
    <source>
        <dbReference type="ARBA" id="ARBA00001522"/>
    </source>
</evidence>
<dbReference type="SUPFAM" id="SSF52540">
    <property type="entry name" value="P-loop containing nucleoside triphosphate hydrolases"/>
    <property type="match status" value="1"/>
</dbReference>
<evidence type="ECO:0000313" key="17">
    <source>
        <dbReference type="EMBL" id="PWV98988.1"/>
    </source>
</evidence>
<dbReference type="EC" id="2.7.7.62" evidence="14"/>
<dbReference type="GO" id="GO:0009236">
    <property type="term" value="P:cobalamin biosynthetic process"/>
    <property type="evidence" value="ECO:0007669"/>
    <property type="project" value="UniProtKB-UniRule"/>
</dbReference>
<feature type="binding site" evidence="16">
    <location>
        <position position="69"/>
    </location>
    <ligand>
        <name>GTP</name>
        <dbReference type="ChEBI" id="CHEBI:37565"/>
    </ligand>
</feature>
<dbReference type="Pfam" id="PF02283">
    <property type="entry name" value="CobU"/>
    <property type="match status" value="1"/>
</dbReference>
<dbReference type="EC" id="2.7.1.156" evidence="14"/>
<gene>
    <name evidence="17" type="ORF">DFR52_104279</name>
</gene>
<comment type="function">
    <text evidence="4 14">Catalyzes ATP-dependent phosphorylation of adenosylcobinamide and addition of GMP to adenosylcobinamide phosphate.</text>
</comment>
<keyword evidence="12 14" id="KW-0067">ATP-binding</keyword>
<evidence type="ECO:0000256" key="4">
    <source>
        <dbReference type="ARBA" id="ARBA00003889"/>
    </source>
</evidence>
<dbReference type="CDD" id="cd00544">
    <property type="entry name" value="CobU"/>
    <property type="match status" value="1"/>
</dbReference>
<keyword evidence="17" id="KW-0548">Nucleotidyltransferase</keyword>
<feature type="binding site" evidence="16">
    <location>
        <begin position="41"/>
        <end position="43"/>
    </location>
    <ligand>
        <name>GTP</name>
        <dbReference type="ChEBI" id="CHEBI:37565"/>
    </ligand>
</feature>
<comment type="similarity">
    <text evidence="7 14">Belongs to the CobU/CobP family.</text>
</comment>
<dbReference type="GO" id="GO:0005524">
    <property type="term" value="F:ATP binding"/>
    <property type="evidence" value="ECO:0007669"/>
    <property type="project" value="UniProtKB-UniRule"/>
</dbReference>
<dbReference type="OrthoDB" id="9788370at2"/>
<dbReference type="AlphaFoldDB" id="A0A317PHS5"/>
<evidence type="ECO:0000256" key="15">
    <source>
        <dbReference type="PIRSR" id="PIRSR006135-1"/>
    </source>
</evidence>
<accession>A0A317PHS5</accession>
<comment type="catalytic activity">
    <reaction evidence="2 14">
        <text>adenosylcob(III)inamide phosphate + GTP + H(+) = adenosylcob(III)inamide-GDP + diphosphate</text>
        <dbReference type="Rhea" id="RHEA:22712"/>
        <dbReference type="ChEBI" id="CHEBI:15378"/>
        <dbReference type="ChEBI" id="CHEBI:33019"/>
        <dbReference type="ChEBI" id="CHEBI:37565"/>
        <dbReference type="ChEBI" id="CHEBI:58502"/>
        <dbReference type="ChEBI" id="CHEBI:60487"/>
        <dbReference type="EC" id="2.7.7.62"/>
    </reaction>
</comment>
<dbReference type="PIRSF" id="PIRSF006135">
    <property type="entry name" value="CobU"/>
    <property type="match status" value="1"/>
</dbReference>
<dbReference type="UniPathway" id="UPA00148">
    <property type="reaction ID" value="UER00236"/>
</dbReference>
<feature type="active site" description="GMP-histidine intermediate" evidence="15">
    <location>
        <position position="57"/>
    </location>
</feature>
<evidence type="ECO:0000256" key="5">
    <source>
        <dbReference type="ARBA" id="ARBA00004692"/>
    </source>
</evidence>
<dbReference type="EMBL" id="QGTR01000004">
    <property type="protein sequence ID" value="PWV98988.1"/>
    <property type="molecule type" value="Genomic_DNA"/>
</dbReference>
<evidence type="ECO:0000256" key="7">
    <source>
        <dbReference type="ARBA" id="ARBA00007490"/>
    </source>
</evidence>
<evidence type="ECO:0000256" key="1">
    <source>
        <dbReference type="ARBA" id="ARBA00000312"/>
    </source>
</evidence>
<evidence type="ECO:0000256" key="2">
    <source>
        <dbReference type="ARBA" id="ARBA00000711"/>
    </source>
</evidence>
<dbReference type="GO" id="GO:0043752">
    <property type="term" value="F:adenosylcobinamide kinase activity"/>
    <property type="evidence" value="ECO:0007669"/>
    <property type="project" value="UniProtKB-EC"/>
</dbReference>
<evidence type="ECO:0000256" key="6">
    <source>
        <dbReference type="ARBA" id="ARBA00005159"/>
    </source>
</evidence>
<dbReference type="PANTHER" id="PTHR34848:SF1">
    <property type="entry name" value="BIFUNCTIONAL ADENOSYLCOBALAMIN BIOSYNTHESIS PROTEIN COBU"/>
    <property type="match status" value="1"/>
</dbReference>
<comment type="catalytic activity">
    <reaction evidence="3">
        <text>adenosylcob(III)inamide + GTP = adenosylcob(III)inamide phosphate + GDP + H(+)</text>
        <dbReference type="Rhea" id="RHEA:15765"/>
        <dbReference type="ChEBI" id="CHEBI:2480"/>
        <dbReference type="ChEBI" id="CHEBI:15378"/>
        <dbReference type="ChEBI" id="CHEBI:37565"/>
        <dbReference type="ChEBI" id="CHEBI:58189"/>
        <dbReference type="ChEBI" id="CHEBI:58502"/>
        <dbReference type="EC" id="2.7.1.156"/>
    </reaction>
</comment>
<name>A0A317PHS5_9HYPH</name>
<dbReference type="PANTHER" id="PTHR34848">
    <property type="match status" value="1"/>
</dbReference>
<evidence type="ECO:0000256" key="14">
    <source>
        <dbReference type="PIRNR" id="PIRNR006135"/>
    </source>
</evidence>